<organism evidence="1 2">
    <name type="scientific">Pyropia yezoensis</name>
    <name type="common">Susabi-nori</name>
    <name type="synonym">Porphyra yezoensis</name>
    <dbReference type="NCBI Taxonomy" id="2788"/>
    <lineage>
        <taxon>Eukaryota</taxon>
        <taxon>Rhodophyta</taxon>
        <taxon>Bangiophyceae</taxon>
        <taxon>Bangiales</taxon>
        <taxon>Bangiaceae</taxon>
        <taxon>Pyropia</taxon>
    </lineage>
</organism>
<keyword evidence="2" id="KW-1185">Reference proteome</keyword>
<reference evidence="1" key="1">
    <citation type="submission" date="2019-11" db="EMBL/GenBank/DDBJ databases">
        <title>Nori genome reveals adaptations in red seaweeds to the harsh intertidal environment.</title>
        <authorList>
            <person name="Wang D."/>
            <person name="Mao Y."/>
        </authorList>
    </citation>
    <scope>NUCLEOTIDE SEQUENCE</scope>
    <source>
        <tissue evidence="1">Gametophyte</tissue>
    </source>
</reference>
<protein>
    <submittedName>
        <fullName evidence="1">Uncharacterized protein</fullName>
    </submittedName>
</protein>
<gene>
    <name evidence="1" type="ORF">I4F81_009617</name>
</gene>
<accession>A0ACC3CBD8</accession>
<comment type="caution">
    <text evidence="1">The sequence shown here is derived from an EMBL/GenBank/DDBJ whole genome shotgun (WGS) entry which is preliminary data.</text>
</comment>
<name>A0ACC3CBD8_PYRYE</name>
<dbReference type="EMBL" id="CM020620">
    <property type="protein sequence ID" value="KAK1867108.1"/>
    <property type="molecule type" value="Genomic_DNA"/>
</dbReference>
<proteinExistence type="predicted"/>
<dbReference type="Proteomes" id="UP000798662">
    <property type="component" value="Chromosome 3"/>
</dbReference>
<sequence>MAPDHRSPPRRRRGGLPPLAAAAVAALAAAAATASPTAAKLLQVQVIHRHGARTPLYKDAAVSLAGYESGATLLADGVEQLHTLGQLVRKVYLEDESKLVVGEVVGGPALANATAAYKVPSDFRAVSSSLDRTLASSRAFIYGLFPDDQQRVPTYMFHDDPDDYLLRAHALCPAHTDRVRSWYESVAFKEKEAATVELRSTWATKLGQADDLNNWFNVYDQVFLHHYRQWPNDKLPSPIPAADYKAIEDLAYWLEDNKYGADNLGHLVGGALLGELLERARAMANPPVASDSAGGSTNAAQDQDRPRMHRLIEYSAHYPTLLGLLTALGIPLSTVQPDGALPHFGSALFLELHSAPDGRPALAARWYPGQDTEPRAGLAADARLRNVNGSVLCGDGVTTGGLCPLDKVTARTESRRYASAKAWCEACDNTVESPVCFAARAGVASAADLADRTAASDGGSPRGGGGGLARGAVAALAFVGGIVE</sequence>
<evidence type="ECO:0000313" key="2">
    <source>
        <dbReference type="Proteomes" id="UP000798662"/>
    </source>
</evidence>
<evidence type="ECO:0000313" key="1">
    <source>
        <dbReference type="EMBL" id="KAK1867108.1"/>
    </source>
</evidence>